<feature type="region of interest" description="Disordered" evidence="1">
    <location>
        <begin position="1"/>
        <end position="22"/>
    </location>
</feature>
<protein>
    <submittedName>
        <fullName evidence="2">Uncharacterized protein</fullName>
    </submittedName>
</protein>
<organism evidence="2">
    <name type="scientific">marine metagenome</name>
    <dbReference type="NCBI Taxonomy" id="408172"/>
    <lineage>
        <taxon>unclassified sequences</taxon>
        <taxon>metagenomes</taxon>
        <taxon>ecological metagenomes</taxon>
    </lineage>
</organism>
<proteinExistence type="predicted"/>
<feature type="compositionally biased region" description="Basic residues" evidence="1">
    <location>
        <begin position="7"/>
        <end position="22"/>
    </location>
</feature>
<sequence>MKDISKKRGQKNLRRRRKKSAIRKVKGTTINTESRAIKQYLQNLDPAEYGETWGVMGSPELQAELDKVVAEELKRRDGTKSDEVGNFTFGS</sequence>
<accession>A0A382WNA2</accession>
<dbReference type="EMBL" id="UINC01161284">
    <property type="protein sequence ID" value="SVD60376.1"/>
    <property type="molecule type" value="Genomic_DNA"/>
</dbReference>
<dbReference type="AlphaFoldDB" id="A0A382WNA2"/>
<gene>
    <name evidence="2" type="ORF">METZ01_LOCUS413230</name>
</gene>
<name>A0A382WNA2_9ZZZZ</name>
<evidence type="ECO:0000256" key="1">
    <source>
        <dbReference type="SAM" id="MobiDB-lite"/>
    </source>
</evidence>
<evidence type="ECO:0000313" key="2">
    <source>
        <dbReference type="EMBL" id="SVD60376.1"/>
    </source>
</evidence>
<reference evidence="2" key="1">
    <citation type="submission" date="2018-05" db="EMBL/GenBank/DDBJ databases">
        <authorList>
            <person name="Lanie J.A."/>
            <person name="Ng W.-L."/>
            <person name="Kazmierczak K.M."/>
            <person name="Andrzejewski T.M."/>
            <person name="Davidsen T.M."/>
            <person name="Wayne K.J."/>
            <person name="Tettelin H."/>
            <person name="Glass J.I."/>
            <person name="Rusch D."/>
            <person name="Podicherti R."/>
            <person name="Tsui H.-C.T."/>
            <person name="Winkler M.E."/>
        </authorList>
    </citation>
    <scope>NUCLEOTIDE SEQUENCE</scope>
</reference>